<dbReference type="InterPro" id="IPR037051">
    <property type="entry name" value="4-carb_acid_sugar_kinase_N_sf"/>
</dbReference>
<gene>
    <name evidence="9" type="ORF">KSF_074060</name>
</gene>
<dbReference type="GO" id="GO:0005524">
    <property type="term" value="F:ATP binding"/>
    <property type="evidence" value="ECO:0007669"/>
    <property type="project" value="UniProtKB-KW"/>
</dbReference>
<keyword evidence="10" id="KW-1185">Reference proteome</keyword>
<evidence type="ECO:0000256" key="1">
    <source>
        <dbReference type="ARBA" id="ARBA00005715"/>
    </source>
</evidence>
<dbReference type="Proteomes" id="UP000597444">
    <property type="component" value="Unassembled WGS sequence"/>
</dbReference>
<accession>A0A8J3N6A5</accession>
<evidence type="ECO:0000256" key="4">
    <source>
        <dbReference type="ARBA" id="ARBA00022777"/>
    </source>
</evidence>
<dbReference type="Gene3D" id="3.40.50.10840">
    <property type="entry name" value="Putative sugar-binding, N-terminal domain"/>
    <property type="match status" value="1"/>
</dbReference>
<evidence type="ECO:0000259" key="8">
    <source>
        <dbReference type="Pfam" id="PF17042"/>
    </source>
</evidence>
<evidence type="ECO:0008006" key="11">
    <source>
        <dbReference type="Google" id="ProtNLM"/>
    </source>
</evidence>
<protein>
    <recommendedName>
        <fullName evidence="11">Hydroxyacid dehydrogenase</fullName>
    </recommendedName>
</protein>
<organism evidence="9 10">
    <name type="scientific">Reticulibacter mediterranei</name>
    <dbReference type="NCBI Taxonomy" id="2778369"/>
    <lineage>
        <taxon>Bacteria</taxon>
        <taxon>Bacillati</taxon>
        <taxon>Chloroflexota</taxon>
        <taxon>Ktedonobacteria</taxon>
        <taxon>Ktedonobacterales</taxon>
        <taxon>Reticulibacteraceae</taxon>
        <taxon>Reticulibacter</taxon>
    </lineage>
</organism>
<name>A0A8J3N6A5_9CHLR</name>
<proteinExistence type="inferred from homology"/>
<keyword evidence="4" id="KW-0418">Kinase</keyword>
<comment type="caution">
    <text evidence="9">The sequence shown here is derived from an EMBL/GenBank/DDBJ whole genome shotgun (WGS) entry which is preliminary data.</text>
</comment>
<evidence type="ECO:0000256" key="6">
    <source>
        <dbReference type="ARBA" id="ARBA00023277"/>
    </source>
</evidence>
<keyword evidence="3" id="KW-0547">Nucleotide-binding</keyword>
<evidence type="ECO:0000256" key="5">
    <source>
        <dbReference type="ARBA" id="ARBA00022840"/>
    </source>
</evidence>
<dbReference type="AlphaFoldDB" id="A0A8J3N6A5"/>
<dbReference type="SUPFAM" id="SSF142764">
    <property type="entry name" value="YgbK-like"/>
    <property type="match status" value="1"/>
</dbReference>
<dbReference type="GO" id="GO:0016301">
    <property type="term" value="F:kinase activity"/>
    <property type="evidence" value="ECO:0007669"/>
    <property type="project" value="UniProtKB-KW"/>
</dbReference>
<sequence length="473" mass="50968">METLTELTARLPPQPDEAALFPRIREMVTQSKRTLVVIDDDPTGTQTVADVELLLAWDEALLGETLQRERRLFYLLTNSRSMPEQEASALNETTARQLKAASERIGGEFVLASRSDSTLRGHYPAEIFALEHGIGATYDGHLLVPAFFEGGRYTINDTHYVATPVASSETLQPAHETPYAKDSAFGYSTSSLPQWVEKKSKGYWRAEQVVSLDLKLIREGGPEAVAARLRTVAGGVPVVVNATGYGDLAVVVLGVLQAEAEGKRFIYRTAASFVRLRGAVALRPLLQPHEIVGSTPATNGGLVIVGSYVPGSTKQLESLLALPTVQGIELPVQRVIESEDDAHTLSRELGQQMDTLLQTGVTPVVYTSRAVQSGTDSAEFLAIGRRISRALTGILHAIRLQPSFIVAKGGITSHDVAQRGLGAERARVLGQLFPGVPVWKLEGGSRFGGIPYIVFPGNVGSPESLKEAVQALS</sequence>
<feature type="domain" description="Four-carbon acid sugar kinase N-terminal" evidence="7">
    <location>
        <begin position="35"/>
        <end position="275"/>
    </location>
</feature>
<evidence type="ECO:0000313" key="9">
    <source>
        <dbReference type="EMBL" id="GHO97358.1"/>
    </source>
</evidence>
<evidence type="ECO:0000313" key="10">
    <source>
        <dbReference type="Proteomes" id="UP000597444"/>
    </source>
</evidence>
<keyword evidence="6" id="KW-0119">Carbohydrate metabolism</keyword>
<dbReference type="InterPro" id="IPR042213">
    <property type="entry name" value="NBD_C_sf"/>
</dbReference>
<feature type="domain" description="Four-carbon acid sugar kinase nucleotide binding" evidence="8">
    <location>
        <begin position="302"/>
        <end position="465"/>
    </location>
</feature>
<dbReference type="Gene3D" id="3.40.980.20">
    <property type="entry name" value="Four-carbon acid sugar kinase, nucleotide binding domain"/>
    <property type="match status" value="1"/>
</dbReference>
<dbReference type="RefSeq" id="WP_220207921.1">
    <property type="nucleotide sequence ID" value="NZ_BNJK01000001.1"/>
</dbReference>
<comment type="similarity">
    <text evidence="1">Belongs to the four-carbon acid sugar kinase family.</text>
</comment>
<dbReference type="Pfam" id="PF07005">
    <property type="entry name" value="SBD_N"/>
    <property type="match status" value="1"/>
</dbReference>
<keyword evidence="5" id="KW-0067">ATP-binding</keyword>
<evidence type="ECO:0000256" key="3">
    <source>
        <dbReference type="ARBA" id="ARBA00022741"/>
    </source>
</evidence>
<dbReference type="InterPro" id="IPR010737">
    <property type="entry name" value="4-carb_acid_sugar_kinase_N"/>
</dbReference>
<dbReference type="Pfam" id="PF17042">
    <property type="entry name" value="NBD_C"/>
    <property type="match status" value="1"/>
</dbReference>
<reference evidence="9" key="1">
    <citation type="submission" date="2020-10" db="EMBL/GenBank/DDBJ databases">
        <title>Taxonomic study of unclassified bacteria belonging to the class Ktedonobacteria.</title>
        <authorList>
            <person name="Yabe S."/>
            <person name="Wang C.M."/>
            <person name="Zheng Y."/>
            <person name="Sakai Y."/>
            <person name="Cavaletti L."/>
            <person name="Monciardini P."/>
            <person name="Donadio S."/>
        </authorList>
    </citation>
    <scope>NUCLEOTIDE SEQUENCE</scope>
    <source>
        <strain evidence="9">ID150040</strain>
    </source>
</reference>
<keyword evidence="2" id="KW-0808">Transferase</keyword>
<evidence type="ECO:0000256" key="2">
    <source>
        <dbReference type="ARBA" id="ARBA00022679"/>
    </source>
</evidence>
<dbReference type="EMBL" id="BNJK01000001">
    <property type="protein sequence ID" value="GHO97358.1"/>
    <property type="molecule type" value="Genomic_DNA"/>
</dbReference>
<dbReference type="InterPro" id="IPR031475">
    <property type="entry name" value="NBD_C"/>
</dbReference>
<evidence type="ECO:0000259" key="7">
    <source>
        <dbReference type="Pfam" id="PF07005"/>
    </source>
</evidence>